<reference evidence="2 3" key="1">
    <citation type="journal article" date="2015" name="Nat. Commun.">
        <title>Outbred genome sequencing and CRISPR/Cas9 gene editing in butterflies.</title>
        <authorList>
            <person name="Li X."/>
            <person name="Fan D."/>
            <person name="Zhang W."/>
            <person name="Liu G."/>
            <person name="Zhang L."/>
            <person name="Zhao L."/>
            <person name="Fang X."/>
            <person name="Chen L."/>
            <person name="Dong Y."/>
            <person name="Chen Y."/>
            <person name="Ding Y."/>
            <person name="Zhao R."/>
            <person name="Feng M."/>
            <person name="Zhu Y."/>
            <person name="Feng Y."/>
            <person name="Jiang X."/>
            <person name="Zhu D."/>
            <person name="Xiang H."/>
            <person name="Feng X."/>
            <person name="Li S."/>
            <person name="Wang J."/>
            <person name="Zhang G."/>
            <person name="Kronforst M.R."/>
            <person name="Wang W."/>
        </authorList>
    </citation>
    <scope>NUCLEOTIDE SEQUENCE [LARGE SCALE GENOMIC DNA]</scope>
    <source>
        <strain evidence="2">Ya'a_city_454_Pm</strain>
        <tissue evidence="2">Whole body</tissue>
    </source>
</reference>
<protein>
    <submittedName>
        <fullName evidence="2">Uncharacterized protein</fullName>
    </submittedName>
</protein>
<gene>
    <name evidence="2" type="ORF">RR48_01602</name>
</gene>
<dbReference type="InParanoid" id="A0A0N0PC35"/>
<evidence type="ECO:0000313" key="2">
    <source>
        <dbReference type="EMBL" id="KPJ12190.1"/>
    </source>
</evidence>
<organism evidence="2 3">
    <name type="scientific">Papilio machaon</name>
    <name type="common">Old World swallowtail butterfly</name>
    <dbReference type="NCBI Taxonomy" id="76193"/>
    <lineage>
        <taxon>Eukaryota</taxon>
        <taxon>Metazoa</taxon>
        <taxon>Ecdysozoa</taxon>
        <taxon>Arthropoda</taxon>
        <taxon>Hexapoda</taxon>
        <taxon>Insecta</taxon>
        <taxon>Pterygota</taxon>
        <taxon>Neoptera</taxon>
        <taxon>Endopterygota</taxon>
        <taxon>Lepidoptera</taxon>
        <taxon>Glossata</taxon>
        <taxon>Ditrysia</taxon>
        <taxon>Papilionoidea</taxon>
        <taxon>Papilionidae</taxon>
        <taxon>Papilioninae</taxon>
        <taxon>Papilio</taxon>
    </lineage>
</organism>
<dbReference type="Proteomes" id="UP000053240">
    <property type="component" value="Unassembled WGS sequence"/>
</dbReference>
<keyword evidence="3" id="KW-1185">Reference proteome</keyword>
<evidence type="ECO:0000313" key="3">
    <source>
        <dbReference type="Proteomes" id="UP000053240"/>
    </source>
</evidence>
<name>A0A0N0PC35_PAPMA</name>
<feature type="compositionally biased region" description="Acidic residues" evidence="1">
    <location>
        <begin position="164"/>
        <end position="173"/>
    </location>
</feature>
<dbReference type="AlphaFoldDB" id="A0A0N0PC35"/>
<evidence type="ECO:0000256" key="1">
    <source>
        <dbReference type="SAM" id="MobiDB-lite"/>
    </source>
</evidence>
<accession>A0A0N0PC35</accession>
<dbReference type="EMBL" id="KQ460794">
    <property type="protein sequence ID" value="KPJ12190.1"/>
    <property type="molecule type" value="Genomic_DNA"/>
</dbReference>
<feature type="compositionally biased region" description="Low complexity" evidence="1">
    <location>
        <begin position="135"/>
        <end position="153"/>
    </location>
</feature>
<feature type="region of interest" description="Disordered" evidence="1">
    <location>
        <begin position="132"/>
        <end position="173"/>
    </location>
</feature>
<proteinExistence type="predicted"/>
<sequence length="173" mass="19088">MHYAYLNSLYMTDRHSYPKKWSGLKNHDPDQAWHSLNQTMIPFLNARWKHQGVLFGVGETPVDSMSYHDLKTSIIKTIVDVQTSQGGSSTPVPSVGSAPNIGNDSIMRLEKSISRIEEAARVLTSYTTKVTGREISSSSPQIQSQPQLSGIQSTSGPQKRPLESDSEEEILAG</sequence>